<dbReference type="RefSeq" id="WP_254164622.1">
    <property type="nucleotide sequence ID" value="NZ_JAHESF010000015.1"/>
</dbReference>
<reference evidence="2 3" key="1">
    <citation type="submission" date="2021-05" db="EMBL/GenBank/DDBJ databases">
        <title>A Polyphasic approach of four new species of the genus Ohtaekwangia: Ohtaekwangia histidinii sp. nov., Ohtaekwangia cretensis sp. nov., Ohtaekwangia indiensis sp. nov., Ohtaekwangia reichenbachii sp. nov. from diverse environment.</title>
        <authorList>
            <person name="Octaviana S."/>
        </authorList>
    </citation>
    <scope>NUCLEOTIDE SEQUENCE [LARGE SCALE GENOMIC DNA]</scope>
    <source>
        <strain evidence="2 3">PWU4</strain>
    </source>
</reference>
<dbReference type="Proteomes" id="UP001319200">
    <property type="component" value="Unassembled WGS sequence"/>
</dbReference>
<dbReference type="GO" id="GO:1990351">
    <property type="term" value="C:transporter complex"/>
    <property type="evidence" value="ECO:0007669"/>
    <property type="project" value="TreeGrafter"/>
</dbReference>
<dbReference type="PANTHER" id="PTHR30189:SF1">
    <property type="entry name" value="LPS-ASSEMBLY PROTEIN LPTD"/>
    <property type="match status" value="1"/>
</dbReference>
<proteinExistence type="predicted"/>
<gene>
    <name evidence="2" type="ORF">KK083_16300</name>
</gene>
<dbReference type="EMBL" id="JAHESF010000015">
    <property type="protein sequence ID" value="MBT1698453.1"/>
    <property type="molecule type" value="Genomic_DNA"/>
</dbReference>
<feature type="domain" description="LPS-assembly protein LptD central" evidence="1">
    <location>
        <begin position="184"/>
        <end position="677"/>
    </location>
</feature>
<name>A0AAP2GNW7_9BACT</name>
<comment type="caution">
    <text evidence="2">The sequence shown here is derived from an EMBL/GenBank/DDBJ whole genome shotgun (WGS) entry which is preliminary data.</text>
</comment>
<dbReference type="PANTHER" id="PTHR30189">
    <property type="entry name" value="LPS-ASSEMBLY PROTEIN"/>
    <property type="match status" value="1"/>
</dbReference>
<dbReference type="InterPro" id="IPR045659">
    <property type="entry name" value="LptD_2"/>
</dbReference>
<accession>A0AAP2GNW7</accession>
<evidence type="ECO:0000259" key="1">
    <source>
        <dbReference type="Pfam" id="PF19838"/>
    </source>
</evidence>
<keyword evidence="3" id="KW-1185">Reference proteome</keyword>
<dbReference type="AlphaFoldDB" id="A0AAP2GNW7"/>
<protein>
    <submittedName>
        <fullName evidence="2">LPS-assembly protein LptD</fullName>
    </submittedName>
</protein>
<dbReference type="Pfam" id="PF19838">
    <property type="entry name" value="LptD_2"/>
    <property type="match status" value="1"/>
</dbReference>
<evidence type="ECO:0000313" key="2">
    <source>
        <dbReference type="EMBL" id="MBT1698453.1"/>
    </source>
</evidence>
<evidence type="ECO:0000313" key="3">
    <source>
        <dbReference type="Proteomes" id="UP001319200"/>
    </source>
</evidence>
<sequence>MGVKSDSLRISADSLVSPSDTLRAKNDSIPPRKSDIETTINYTARDSIRATFDGKQIWLFGEAKIKYGEIELEAEEIVIDYANSTVTAQGVRDSLGNRIGYPLFKNGSELYETKGIIYNFKTKRARIMEVVTQQGEAIMHSGVAFKNDQNEIFSVRNRYTTCNLEHPHYSIRATKTKAIPNDKIVAGPFYMEFNDIPLPAGFLFGMFPAQRESKSGIIFPSYGEERRRGFNLRNGGYFFDINEYVKLAVMGDIYSKGGHALYVISNYMKRYAYNGSFNFTYSKNRMGTNIEDTDVSNDFRLTWSHSPQSKGTGRFAASVNAATSTFNKNNNMMYGTSNDFSSSSLNNISTKLNSNVSYNKRFTGTPFSAGVNLSHSQDLQTGLVDIPAPNLSVNMTNIYPFQRKGKTSSLDNVSIGYAMTATNRITNNLGRMSPTATKDSIAPFTFDNLPFFLENARKGIRHSMPLSYSFKMLKHFTMSPSVNYEEKWYFESLNWAYDKASKSAVIVDTSRTFNRIANYSFSTGLTTRIYGMYFFKNKLSKVKAIRHIINPSVSFGYTPDFTNDSRYFFKETLKFKGTEVDSAVILKERHQGFVYGASTQGRAGAIGFTLGNNLEMKVKGAKDTVERKVMLLNNFSIGGSYNLMAEEFKLSTISISANTNILNNMLNVNLSATLDPYQYRMDSVGVTGTGENEVTKYTEVRHNRYAWNTGGGLGRITNATLAVNTNLNPKMRNKEAATREKVAQSNIPENEKQHIIQNPHAYIDFDIPWSLNIGYNLNYGHSVNQKPNITQTLQFSGDISVSQKWKITYNSGYHFESKEFTQTNLGISRELHCWQMNLMWVPFGRFQSYNFTIAVKASVLQDLKLERRRPFLDNL</sequence>
<dbReference type="GO" id="GO:0009279">
    <property type="term" value="C:cell outer membrane"/>
    <property type="evidence" value="ECO:0007669"/>
    <property type="project" value="TreeGrafter"/>
</dbReference>
<dbReference type="InterPro" id="IPR050218">
    <property type="entry name" value="LptD"/>
</dbReference>
<organism evidence="2 3">
    <name type="scientific">Chryseosolibacter histidini</name>
    <dbReference type="NCBI Taxonomy" id="2782349"/>
    <lineage>
        <taxon>Bacteria</taxon>
        <taxon>Pseudomonadati</taxon>
        <taxon>Bacteroidota</taxon>
        <taxon>Cytophagia</taxon>
        <taxon>Cytophagales</taxon>
        <taxon>Chryseotaleaceae</taxon>
        <taxon>Chryseosolibacter</taxon>
    </lineage>
</organism>